<dbReference type="PRINTS" id="PR00364">
    <property type="entry name" value="DISEASERSIST"/>
</dbReference>
<dbReference type="PANTHER" id="PTHR36766">
    <property type="entry name" value="PLANT BROAD-SPECTRUM MILDEW RESISTANCE PROTEIN RPW8"/>
    <property type="match status" value="1"/>
</dbReference>
<dbReference type="AlphaFoldDB" id="A0A392RBQ0"/>
<reference evidence="3 4" key="1">
    <citation type="journal article" date="2018" name="Front. Plant Sci.">
        <title>Red Clover (Trifolium pratense) and Zigzag Clover (T. medium) - A Picture of Genomic Similarities and Differences.</title>
        <authorList>
            <person name="Dluhosova J."/>
            <person name="Istvanek J."/>
            <person name="Nedelnik J."/>
            <person name="Repkova J."/>
        </authorList>
    </citation>
    <scope>NUCLEOTIDE SEQUENCE [LARGE SCALE GENOMIC DNA]</scope>
    <source>
        <strain evidence="4">cv. 10/8</strain>
        <tissue evidence="3">Leaf</tissue>
    </source>
</reference>
<comment type="caution">
    <text evidence="3">The sequence shown here is derived from an EMBL/GenBank/DDBJ whole genome shotgun (WGS) entry which is preliminary data.</text>
</comment>
<proteinExistence type="predicted"/>
<dbReference type="SUPFAM" id="SSF52540">
    <property type="entry name" value="P-loop containing nucleoside triphosphate hydrolases"/>
    <property type="match status" value="1"/>
</dbReference>
<protein>
    <submittedName>
        <fullName evidence="3">CC-NBS-LRR resistance protein</fullName>
    </submittedName>
</protein>
<dbReference type="Pfam" id="PF00931">
    <property type="entry name" value="NB-ARC"/>
    <property type="match status" value="1"/>
</dbReference>
<dbReference type="PANTHER" id="PTHR36766:SF40">
    <property type="entry name" value="DISEASE RESISTANCE PROTEIN RGA3"/>
    <property type="match status" value="1"/>
</dbReference>
<dbReference type="GO" id="GO:0043531">
    <property type="term" value="F:ADP binding"/>
    <property type="evidence" value="ECO:0007669"/>
    <property type="project" value="InterPro"/>
</dbReference>
<sequence>MKHLMNRRFLFVLDDIWNDSYIDWVELITPLTNRGTGSKVIITTREQKVAEVARTFPIHKLEPLSDEDCWSLLSKHAFGSEDYVHGKYPNLEEIGRKIARKCGGLPIAAKTLGGLMRSK</sequence>
<evidence type="ECO:0000259" key="2">
    <source>
        <dbReference type="Pfam" id="PF00931"/>
    </source>
</evidence>
<dbReference type="EMBL" id="LXQA010205867">
    <property type="protein sequence ID" value="MCI33617.1"/>
    <property type="molecule type" value="Genomic_DNA"/>
</dbReference>
<name>A0A392RBQ0_9FABA</name>
<organism evidence="3 4">
    <name type="scientific">Trifolium medium</name>
    <dbReference type="NCBI Taxonomy" id="97028"/>
    <lineage>
        <taxon>Eukaryota</taxon>
        <taxon>Viridiplantae</taxon>
        <taxon>Streptophyta</taxon>
        <taxon>Embryophyta</taxon>
        <taxon>Tracheophyta</taxon>
        <taxon>Spermatophyta</taxon>
        <taxon>Magnoliopsida</taxon>
        <taxon>eudicotyledons</taxon>
        <taxon>Gunneridae</taxon>
        <taxon>Pentapetalae</taxon>
        <taxon>rosids</taxon>
        <taxon>fabids</taxon>
        <taxon>Fabales</taxon>
        <taxon>Fabaceae</taxon>
        <taxon>Papilionoideae</taxon>
        <taxon>50 kb inversion clade</taxon>
        <taxon>NPAAA clade</taxon>
        <taxon>Hologalegina</taxon>
        <taxon>IRL clade</taxon>
        <taxon>Trifolieae</taxon>
        <taxon>Trifolium</taxon>
    </lineage>
</organism>
<dbReference type="Gene3D" id="1.10.8.430">
    <property type="entry name" value="Helical domain of apoptotic protease-activating factors"/>
    <property type="match status" value="1"/>
</dbReference>
<keyword evidence="4" id="KW-1185">Reference proteome</keyword>
<accession>A0A392RBQ0</accession>
<feature type="non-terminal residue" evidence="3">
    <location>
        <position position="119"/>
    </location>
</feature>
<feature type="domain" description="NB-ARC" evidence="2">
    <location>
        <begin position="2"/>
        <end position="80"/>
    </location>
</feature>
<dbReference type="Gene3D" id="3.40.50.300">
    <property type="entry name" value="P-loop containing nucleotide triphosphate hydrolases"/>
    <property type="match status" value="1"/>
</dbReference>
<evidence type="ECO:0000256" key="1">
    <source>
        <dbReference type="ARBA" id="ARBA00022821"/>
    </source>
</evidence>
<dbReference type="GO" id="GO:0006952">
    <property type="term" value="P:defense response"/>
    <property type="evidence" value="ECO:0007669"/>
    <property type="project" value="UniProtKB-KW"/>
</dbReference>
<dbReference type="InterPro" id="IPR042197">
    <property type="entry name" value="Apaf_helical"/>
</dbReference>
<dbReference type="Proteomes" id="UP000265520">
    <property type="component" value="Unassembled WGS sequence"/>
</dbReference>
<evidence type="ECO:0000313" key="3">
    <source>
        <dbReference type="EMBL" id="MCI33617.1"/>
    </source>
</evidence>
<dbReference type="InterPro" id="IPR027417">
    <property type="entry name" value="P-loop_NTPase"/>
</dbReference>
<dbReference type="InterPro" id="IPR002182">
    <property type="entry name" value="NB-ARC"/>
</dbReference>
<keyword evidence="1" id="KW-0611">Plant defense</keyword>
<evidence type="ECO:0000313" key="4">
    <source>
        <dbReference type="Proteomes" id="UP000265520"/>
    </source>
</evidence>